<dbReference type="OrthoDB" id="1006965at2"/>
<gene>
    <name evidence="10" type="ORF">BDD43_0218</name>
</gene>
<dbReference type="EC" id="3.2.1.52" evidence="3"/>
<dbReference type="InterPro" id="IPR015882">
    <property type="entry name" value="HEX_bac_N"/>
</dbReference>
<comment type="caution">
    <text evidence="10">The sequence shown here is derived from an EMBL/GenBank/DDBJ whole genome shotgun (WGS) entry which is preliminary data.</text>
</comment>
<feature type="signal peptide" evidence="7">
    <location>
        <begin position="1"/>
        <end position="18"/>
    </location>
</feature>
<feature type="chain" id="PRO_5019767377" description="beta-N-acetylhexosaminidase" evidence="7">
    <location>
        <begin position="19"/>
        <end position="533"/>
    </location>
</feature>
<dbReference type="PANTHER" id="PTHR22600">
    <property type="entry name" value="BETA-HEXOSAMINIDASE"/>
    <property type="match status" value="1"/>
</dbReference>
<dbReference type="GO" id="GO:0030203">
    <property type="term" value="P:glycosaminoglycan metabolic process"/>
    <property type="evidence" value="ECO:0007669"/>
    <property type="project" value="TreeGrafter"/>
</dbReference>
<evidence type="ECO:0000256" key="6">
    <source>
        <dbReference type="PIRSR" id="PIRSR625705-1"/>
    </source>
</evidence>
<dbReference type="RefSeq" id="WP_121195797.1">
    <property type="nucleotide sequence ID" value="NZ_RBKU01000001.1"/>
</dbReference>
<dbReference type="GO" id="GO:0016020">
    <property type="term" value="C:membrane"/>
    <property type="evidence" value="ECO:0007669"/>
    <property type="project" value="TreeGrafter"/>
</dbReference>
<name>A0A495IUG8_9SPHI</name>
<dbReference type="CDD" id="cd06563">
    <property type="entry name" value="GH20_chitobiase-like"/>
    <property type="match status" value="1"/>
</dbReference>
<keyword evidence="5" id="KW-0326">Glycosidase</keyword>
<evidence type="ECO:0000256" key="2">
    <source>
        <dbReference type="ARBA" id="ARBA00006285"/>
    </source>
</evidence>
<keyword evidence="7" id="KW-0732">Signal</keyword>
<dbReference type="InterPro" id="IPR025705">
    <property type="entry name" value="Beta_hexosaminidase_sua/sub"/>
</dbReference>
<evidence type="ECO:0000313" key="11">
    <source>
        <dbReference type="Proteomes" id="UP000268007"/>
    </source>
</evidence>
<dbReference type="Pfam" id="PF02838">
    <property type="entry name" value="Glyco_hydro_20b"/>
    <property type="match status" value="1"/>
</dbReference>
<sequence length="533" mass="61019">MKKLLLILFVFVECYAFGQDCPIIPLPNHIQAVVGNFKVSNAVAILYNVQQLQAQANYLQQQLLKYSGLTLSVQQQATGPAISLNIDAKFNLTKAEAYILEVKPTGIKITAATNQGVFYGISSLMQLIRVGDVKESTPTISCWTITDQPRYAWRGLLLDESRHFWGKQTVKQLLDWMAFYKLNKLHWHLTDEPGWRMQIKAYPLLTLTGGIGNYTDKFAPAQYYTQEDIKEVIAYANERFIDVIPEVDMPGHASAANRAYPAFSGGGSAKNPDFTFNPGNDSTYSYLSNILKETDALFPSQMIHLGGDEVNFGNEKWKTDANVKQLMQEKKLPNLLAVEHYFTMRMADTIFKLNNKVLLWDEAADCDLPADKTIIFWWRHDKPAQLKKALDKGYPVVLCPRLPFYFDFVQDTTQRFGRRWQGAYIPLDKLYSFNTSTLPITAAQQKQVLGVQAALWTENILTEAKLQYMLFPRITALAEVAWGFDEQKDLAKFKDRVKEQFKLYQKDKIYYYDPYDPLRTPEPLTAEQQTNNH</sequence>
<dbReference type="InterPro" id="IPR015883">
    <property type="entry name" value="Glyco_hydro_20_cat"/>
</dbReference>
<dbReference type="Gene3D" id="3.30.379.10">
    <property type="entry name" value="Chitobiase/beta-hexosaminidase domain 2-like"/>
    <property type="match status" value="1"/>
</dbReference>
<protein>
    <recommendedName>
        <fullName evidence="3">beta-N-acetylhexosaminidase</fullName>
        <ecNumber evidence="3">3.2.1.52</ecNumber>
    </recommendedName>
</protein>
<dbReference type="AlphaFoldDB" id="A0A495IUG8"/>
<dbReference type="SUPFAM" id="SSF55545">
    <property type="entry name" value="beta-N-acetylhexosaminidase-like domain"/>
    <property type="match status" value="1"/>
</dbReference>
<feature type="domain" description="Glycoside hydrolase family 20 catalytic" evidence="8">
    <location>
        <begin position="151"/>
        <end position="482"/>
    </location>
</feature>
<evidence type="ECO:0000259" key="8">
    <source>
        <dbReference type="Pfam" id="PF00728"/>
    </source>
</evidence>
<dbReference type="SUPFAM" id="SSF51445">
    <property type="entry name" value="(Trans)glycosidases"/>
    <property type="match status" value="1"/>
</dbReference>
<evidence type="ECO:0000256" key="7">
    <source>
        <dbReference type="SAM" id="SignalP"/>
    </source>
</evidence>
<comment type="similarity">
    <text evidence="2">Belongs to the glycosyl hydrolase 20 family.</text>
</comment>
<dbReference type="Proteomes" id="UP000268007">
    <property type="component" value="Unassembled WGS sequence"/>
</dbReference>
<evidence type="ECO:0000256" key="5">
    <source>
        <dbReference type="ARBA" id="ARBA00023295"/>
    </source>
</evidence>
<comment type="catalytic activity">
    <reaction evidence="1">
        <text>Hydrolysis of terminal non-reducing N-acetyl-D-hexosamine residues in N-acetyl-beta-D-hexosaminides.</text>
        <dbReference type="EC" id="3.2.1.52"/>
    </reaction>
</comment>
<evidence type="ECO:0000256" key="3">
    <source>
        <dbReference type="ARBA" id="ARBA00012663"/>
    </source>
</evidence>
<dbReference type="GO" id="GO:0004563">
    <property type="term" value="F:beta-N-acetylhexosaminidase activity"/>
    <property type="evidence" value="ECO:0007669"/>
    <property type="project" value="UniProtKB-EC"/>
</dbReference>
<dbReference type="InterPro" id="IPR017853">
    <property type="entry name" value="GH"/>
</dbReference>
<dbReference type="Gene3D" id="3.20.20.80">
    <property type="entry name" value="Glycosidases"/>
    <property type="match status" value="1"/>
</dbReference>
<keyword evidence="4" id="KW-0378">Hydrolase</keyword>
<evidence type="ECO:0000313" key="10">
    <source>
        <dbReference type="EMBL" id="RKR80123.1"/>
    </source>
</evidence>
<dbReference type="GO" id="GO:0005975">
    <property type="term" value="P:carbohydrate metabolic process"/>
    <property type="evidence" value="ECO:0007669"/>
    <property type="project" value="InterPro"/>
</dbReference>
<evidence type="ECO:0000259" key="9">
    <source>
        <dbReference type="Pfam" id="PF02838"/>
    </source>
</evidence>
<dbReference type="PRINTS" id="PR00738">
    <property type="entry name" value="GLHYDRLASE20"/>
</dbReference>
<evidence type="ECO:0000256" key="1">
    <source>
        <dbReference type="ARBA" id="ARBA00001231"/>
    </source>
</evidence>
<feature type="active site" description="Proton donor" evidence="6">
    <location>
        <position position="309"/>
    </location>
</feature>
<dbReference type="PANTHER" id="PTHR22600:SF57">
    <property type="entry name" value="BETA-N-ACETYLHEXOSAMINIDASE"/>
    <property type="match status" value="1"/>
</dbReference>
<dbReference type="EMBL" id="RBKU01000001">
    <property type="protein sequence ID" value="RKR80123.1"/>
    <property type="molecule type" value="Genomic_DNA"/>
</dbReference>
<reference evidence="10 11" key="1">
    <citation type="submission" date="2018-10" db="EMBL/GenBank/DDBJ databases">
        <title>Genomic Encyclopedia of Archaeal and Bacterial Type Strains, Phase II (KMG-II): from individual species to whole genera.</title>
        <authorList>
            <person name="Goeker M."/>
        </authorList>
    </citation>
    <scope>NUCLEOTIDE SEQUENCE [LARGE SCALE GENOMIC DNA]</scope>
    <source>
        <strain evidence="10 11">DSM 18602</strain>
    </source>
</reference>
<feature type="domain" description="Beta-hexosaminidase bacterial type N-terminal" evidence="9">
    <location>
        <begin position="21"/>
        <end position="148"/>
    </location>
</feature>
<keyword evidence="11" id="KW-1185">Reference proteome</keyword>
<organism evidence="10 11">
    <name type="scientific">Mucilaginibacter gracilis</name>
    <dbReference type="NCBI Taxonomy" id="423350"/>
    <lineage>
        <taxon>Bacteria</taxon>
        <taxon>Pseudomonadati</taxon>
        <taxon>Bacteroidota</taxon>
        <taxon>Sphingobacteriia</taxon>
        <taxon>Sphingobacteriales</taxon>
        <taxon>Sphingobacteriaceae</taxon>
        <taxon>Mucilaginibacter</taxon>
    </lineage>
</organism>
<dbReference type="InterPro" id="IPR029018">
    <property type="entry name" value="Hex-like_dom2"/>
</dbReference>
<dbReference type="Pfam" id="PF00728">
    <property type="entry name" value="Glyco_hydro_20"/>
    <property type="match status" value="1"/>
</dbReference>
<evidence type="ECO:0000256" key="4">
    <source>
        <dbReference type="ARBA" id="ARBA00022801"/>
    </source>
</evidence>
<proteinExistence type="inferred from homology"/>
<accession>A0A495IUG8</accession>